<organism evidence="1 2">
    <name type="scientific">Karstenula rhodostoma CBS 690.94</name>
    <dbReference type="NCBI Taxonomy" id="1392251"/>
    <lineage>
        <taxon>Eukaryota</taxon>
        <taxon>Fungi</taxon>
        <taxon>Dikarya</taxon>
        <taxon>Ascomycota</taxon>
        <taxon>Pezizomycotina</taxon>
        <taxon>Dothideomycetes</taxon>
        <taxon>Pleosporomycetidae</taxon>
        <taxon>Pleosporales</taxon>
        <taxon>Massarineae</taxon>
        <taxon>Didymosphaeriaceae</taxon>
        <taxon>Karstenula</taxon>
    </lineage>
</organism>
<dbReference type="PANTHER" id="PTHR28037">
    <property type="entry name" value="ALCOHOL O-ACETYLTRANSFERASE 1-RELATED"/>
    <property type="match status" value="1"/>
</dbReference>
<sequence>MAKYARSGVVTSGDAGTKIRDMGCHEGYQVAMHTLDQYRGTMVSCSYAPPPKLSLSEDLSEVKAALHDAVSRLILAQPHLHVGYTGENTKSPVFVRIDHLDLRKHIVWSQHDETRSFEQSYLDCVQTQLDSRFEDLSTEPGWKLIVLHQPGREHIELLYLWNHPHHDGMGGKIFHQQLLRNLNEAFVSLREPLSDLKFVDGSDRCVLKIPDPTSKLPPNPELLSWWPMTPLFFVKALWKEIKPQWIFPPGDTHAHWAPIQLTPFATRFRNFNVDNNIVTRVVDACRQHDTTITGLVQALVLVSLTASLENSKGFASRTPYDLRHILPSHTRRYPWLQPKESICNYVSVIEHEFNADLVAAIRSMRSAQGTDRGLPTDLQDIIWTVSARVRREIRTRLDSGLWNDLIGIMKLCSNWLTQQQSEAHKTRYLSWLVTNLGVLDGRSGLIDGQDGWSLRRAELLLSAEIPSAALSVSMMTVKEGDLVVTCSWQDCILDASLGERLMVDLERWFKEIGAQL</sequence>
<dbReference type="AlphaFoldDB" id="A0A9P4PFD9"/>
<gene>
    <name evidence="1" type="ORF">P171DRAFT_432114</name>
</gene>
<dbReference type="Pfam" id="PF07247">
    <property type="entry name" value="AATase"/>
    <property type="match status" value="1"/>
</dbReference>
<reference evidence="1" key="1">
    <citation type="journal article" date="2020" name="Stud. Mycol.">
        <title>101 Dothideomycetes genomes: a test case for predicting lifestyles and emergence of pathogens.</title>
        <authorList>
            <person name="Haridas S."/>
            <person name="Albert R."/>
            <person name="Binder M."/>
            <person name="Bloem J."/>
            <person name="Labutti K."/>
            <person name="Salamov A."/>
            <person name="Andreopoulos B."/>
            <person name="Baker S."/>
            <person name="Barry K."/>
            <person name="Bills G."/>
            <person name="Bluhm B."/>
            <person name="Cannon C."/>
            <person name="Castanera R."/>
            <person name="Culley D."/>
            <person name="Daum C."/>
            <person name="Ezra D."/>
            <person name="Gonzalez J."/>
            <person name="Henrissat B."/>
            <person name="Kuo A."/>
            <person name="Liang C."/>
            <person name="Lipzen A."/>
            <person name="Lutzoni F."/>
            <person name="Magnuson J."/>
            <person name="Mondo S."/>
            <person name="Nolan M."/>
            <person name="Ohm R."/>
            <person name="Pangilinan J."/>
            <person name="Park H.-J."/>
            <person name="Ramirez L."/>
            <person name="Alfaro M."/>
            <person name="Sun H."/>
            <person name="Tritt A."/>
            <person name="Yoshinaga Y."/>
            <person name="Zwiers L.-H."/>
            <person name="Turgeon B."/>
            <person name="Goodwin S."/>
            <person name="Spatafora J."/>
            <person name="Crous P."/>
            <person name="Grigoriev I."/>
        </authorList>
    </citation>
    <scope>NUCLEOTIDE SEQUENCE</scope>
    <source>
        <strain evidence="1">CBS 690.94</strain>
    </source>
</reference>
<evidence type="ECO:0008006" key="3">
    <source>
        <dbReference type="Google" id="ProtNLM"/>
    </source>
</evidence>
<dbReference type="InterPro" id="IPR052058">
    <property type="entry name" value="Alcohol_O-acetyltransferase"/>
</dbReference>
<dbReference type="EMBL" id="MU001501">
    <property type="protein sequence ID" value="KAF2444024.1"/>
    <property type="molecule type" value="Genomic_DNA"/>
</dbReference>
<name>A0A9P4PFD9_9PLEO</name>
<evidence type="ECO:0000313" key="1">
    <source>
        <dbReference type="EMBL" id="KAF2444024.1"/>
    </source>
</evidence>
<protein>
    <recommendedName>
        <fullName evidence="3">Alcohol acetyltransferase</fullName>
    </recommendedName>
</protein>
<proteinExistence type="predicted"/>
<dbReference type="PANTHER" id="PTHR28037:SF1">
    <property type="entry name" value="ALCOHOL O-ACETYLTRANSFERASE 1-RELATED"/>
    <property type="match status" value="1"/>
</dbReference>
<accession>A0A9P4PFD9</accession>
<comment type="caution">
    <text evidence="1">The sequence shown here is derived from an EMBL/GenBank/DDBJ whole genome shotgun (WGS) entry which is preliminary data.</text>
</comment>
<evidence type="ECO:0000313" key="2">
    <source>
        <dbReference type="Proteomes" id="UP000799764"/>
    </source>
</evidence>
<dbReference type="OrthoDB" id="2150604at2759"/>
<dbReference type="Proteomes" id="UP000799764">
    <property type="component" value="Unassembled WGS sequence"/>
</dbReference>
<dbReference type="InterPro" id="IPR010828">
    <property type="entry name" value="Atf2/Sli1-like"/>
</dbReference>
<keyword evidence="2" id="KW-1185">Reference proteome</keyword>
<dbReference type="GO" id="GO:0008080">
    <property type="term" value="F:N-acetyltransferase activity"/>
    <property type="evidence" value="ECO:0007669"/>
    <property type="project" value="TreeGrafter"/>
</dbReference>
<dbReference type="SUPFAM" id="SSF52777">
    <property type="entry name" value="CoA-dependent acyltransferases"/>
    <property type="match status" value="1"/>
</dbReference>